<reference evidence="1" key="1">
    <citation type="submission" date="2023-10" db="EMBL/GenBank/DDBJ databases">
        <title>Development of a sustainable strategy for remediation of hydrocarbon-contaminated territories based on the waste exchange concept.</title>
        <authorList>
            <person name="Krivoruchko A."/>
        </authorList>
    </citation>
    <scope>NUCLEOTIDE SEQUENCE</scope>
    <source>
        <strain evidence="1">IEGM 1175</strain>
    </source>
</reference>
<organism evidence="1 2">
    <name type="scientific">Dietzia maris</name>
    <dbReference type="NCBI Taxonomy" id="37915"/>
    <lineage>
        <taxon>Bacteria</taxon>
        <taxon>Bacillati</taxon>
        <taxon>Actinomycetota</taxon>
        <taxon>Actinomycetes</taxon>
        <taxon>Mycobacteriales</taxon>
        <taxon>Dietziaceae</taxon>
        <taxon>Dietzia</taxon>
    </lineage>
</organism>
<gene>
    <name evidence="1" type="ORF">R3P82_12585</name>
</gene>
<comment type="caution">
    <text evidence="1">The sequence shown here is derived from an EMBL/GenBank/DDBJ whole genome shotgun (WGS) entry which is preliminary data.</text>
</comment>
<proteinExistence type="predicted"/>
<accession>A0AAE4R2S6</accession>
<name>A0AAE4R2S6_9ACTN</name>
<dbReference type="EMBL" id="JAWLKJ010000003">
    <property type="protein sequence ID" value="MDV6299946.1"/>
    <property type="molecule type" value="Genomic_DNA"/>
</dbReference>
<protein>
    <submittedName>
        <fullName evidence="1">Uncharacterized protein</fullName>
    </submittedName>
</protein>
<dbReference type="RefSeq" id="WP_317470605.1">
    <property type="nucleotide sequence ID" value="NZ_JAWLKJ010000003.1"/>
</dbReference>
<sequence length="369" mass="39037">MTAPGAGVPDGAQTPASVSGLQGMTEASIMSGLRGPIDGQAQGARGIFWSVIGLVRGIVQTVVGGIAAVLNTIGSLFSLGRQDTAAVDQKRVEGELAIVANMSSNLEYLDELQRVGGSYADWPRWQISYGELNPHPLPLTDAFPLAQGAVWHPPVRAWDPAWDETTTWVGNDASRGTLATLSGTLELLEPGLWMIYFQAAVLQGGGYTNTPSDVWCYVTDQSEYVPVGSPVSGMDSYYRLDGSKSTSDVHGFGAIHTFGRAGQYLGSRDSTQGGGNTVSGYMMCYLDSPGWFVHMSCSAYQHFGGPASTFVFAQKVNSSTLRGDIDQAKADLEAALPGTPITQQLDETAIAAMIADAESIEVPQVESTP</sequence>
<evidence type="ECO:0000313" key="1">
    <source>
        <dbReference type="EMBL" id="MDV6299946.1"/>
    </source>
</evidence>
<dbReference type="Proteomes" id="UP001185873">
    <property type="component" value="Unassembled WGS sequence"/>
</dbReference>
<evidence type="ECO:0000313" key="2">
    <source>
        <dbReference type="Proteomes" id="UP001185873"/>
    </source>
</evidence>
<dbReference type="AlphaFoldDB" id="A0AAE4R2S6"/>